<evidence type="ECO:0000256" key="1">
    <source>
        <dbReference type="SAM" id="MobiDB-lite"/>
    </source>
</evidence>
<proteinExistence type="predicted"/>
<comment type="caution">
    <text evidence="2">The sequence shown here is derived from an EMBL/GenBank/DDBJ whole genome shotgun (WGS) entry which is preliminary data.</text>
</comment>
<dbReference type="EMBL" id="JAYKXP010000020">
    <property type="protein sequence ID" value="KAK7047406.1"/>
    <property type="molecule type" value="Genomic_DNA"/>
</dbReference>
<reference evidence="2 3" key="1">
    <citation type="submission" date="2024-01" db="EMBL/GenBank/DDBJ databases">
        <title>A draft genome for a cacao thread blight-causing isolate of Paramarasmius palmivorus.</title>
        <authorList>
            <person name="Baruah I.K."/>
            <person name="Bukari Y."/>
            <person name="Amoako-Attah I."/>
            <person name="Meinhardt L.W."/>
            <person name="Bailey B.A."/>
            <person name="Cohen S.P."/>
        </authorList>
    </citation>
    <scope>NUCLEOTIDE SEQUENCE [LARGE SCALE GENOMIC DNA]</scope>
    <source>
        <strain evidence="2 3">GH-12</strain>
    </source>
</reference>
<organism evidence="2 3">
    <name type="scientific">Paramarasmius palmivorus</name>
    <dbReference type="NCBI Taxonomy" id="297713"/>
    <lineage>
        <taxon>Eukaryota</taxon>
        <taxon>Fungi</taxon>
        <taxon>Dikarya</taxon>
        <taxon>Basidiomycota</taxon>
        <taxon>Agaricomycotina</taxon>
        <taxon>Agaricomycetes</taxon>
        <taxon>Agaricomycetidae</taxon>
        <taxon>Agaricales</taxon>
        <taxon>Marasmiineae</taxon>
        <taxon>Marasmiaceae</taxon>
        <taxon>Paramarasmius</taxon>
    </lineage>
</organism>
<evidence type="ECO:0000313" key="3">
    <source>
        <dbReference type="Proteomes" id="UP001383192"/>
    </source>
</evidence>
<feature type="region of interest" description="Disordered" evidence="1">
    <location>
        <begin position="537"/>
        <end position="557"/>
    </location>
</feature>
<evidence type="ECO:0000313" key="2">
    <source>
        <dbReference type="EMBL" id="KAK7047406.1"/>
    </source>
</evidence>
<accession>A0AAW0D4H1</accession>
<dbReference type="Proteomes" id="UP001383192">
    <property type="component" value="Unassembled WGS sequence"/>
</dbReference>
<feature type="compositionally biased region" description="Acidic residues" evidence="1">
    <location>
        <begin position="542"/>
        <end position="557"/>
    </location>
</feature>
<gene>
    <name evidence="2" type="ORF">VNI00_006637</name>
</gene>
<keyword evidence="3" id="KW-1185">Reference proteome</keyword>
<name>A0AAW0D4H1_9AGAR</name>
<dbReference type="AlphaFoldDB" id="A0AAW0D4H1"/>
<protein>
    <submittedName>
        <fullName evidence="2">Uncharacterized protein</fullName>
    </submittedName>
</protein>
<sequence>MSFRNTSEVTISGGVLTNVGRDQYQYRWDQPCIRHLQIVKKRYLQQTRKGKGKGIRTSWDNYKEVGTGEVYLVDAVGKTAYIEQEKDTRSRDTTIEARRSFYKAVIGEERKEYLYVKYEGYDALKAFRRDFEKYSREKDVHIAQLFGYNKSDPPALIFYDALVPVARIFEQNHLSPILYTYFSHQSNSMAIKVEPRTALGSLWIDSTSGALRIGPHIEITSERRWDIFAPKISTAEDRNGDSSCLGIQTYSDNDSILEFLCRTTTAQNILHGIRCCSTTTGEWVTNAEAVSLLSHRPGTIYNLRTREILARCRDVGESWFYELYHIHDASTMIWDTRAMMKDRAVRFTVTSPMDIQLLNLRYELCPTSSWATLTGSWLSQAHGVVEQVDPRFGEPTIGGFGLLLRPENIGSLGAILEKTPLYLFIRPIPRPSDPAYIWTRWMGGQKYFWSFDPCSEEPMSQESCKALGIPDFTCTIQIWHDLWDHIAYEAVEKLQEQNGLNARTADFARALGLPILDVAAAECDQIWELENSTLLSAPSTDADSEANDSSDSDTDEEIIVYPVRCK</sequence>